<evidence type="ECO:0000313" key="1">
    <source>
        <dbReference type="EMBL" id="KAG5553809.1"/>
    </source>
</evidence>
<gene>
    <name evidence="1" type="ORF">RHGRI_011622</name>
</gene>
<protein>
    <submittedName>
        <fullName evidence="1">Uncharacterized protein</fullName>
    </submittedName>
</protein>
<dbReference type="AlphaFoldDB" id="A0AAV6KNR6"/>
<proteinExistence type="predicted"/>
<dbReference type="Proteomes" id="UP000823749">
    <property type="component" value="Chromosome 4"/>
</dbReference>
<dbReference type="EMBL" id="JACTNZ010000004">
    <property type="protein sequence ID" value="KAG5553809.1"/>
    <property type="molecule type" value="Genomic_DNA"/>
</dbReference>
<keyword evidence="2" id="KW-1185">Reference proteome</keyword>
<dbReference type="PANTHER" id="PTHR36791:SF2">
    <property type="entry name" value="OS03G0363400 PROTEIN"/>
    <property type="match status" value="1"/>
</dbReference>
<organism evidence="1 2">
    <name type="scientific">Rhododendron griersonianum</name>
    <dbReference type="NCBI Taxonomy" id="479676"/>
    <lineage>
        <taxon>Eukaryota</taxon>
        <taxon>Viridiplantae</taxon>
        <taxon>Streptophyta</taxon>
        <taxon>Embryophyta</taxon>
        <taxon>Tracheophyta</taxon>
        <taxon>Spermatophyta</taxon>
        <taxon>Magnoliopsida</taxon>
        <taxon>eudicotyledons</taxon>
        <taxon>Gunneridae</taxon>
        <taxon>Pentapetalae</taxon>
        <taxon>asterids</taxon>
        <taxon>Ericales</taxon>
        <taxon>Ericaceae</taxon>
        <taxon>Ericoideae</taxon>
        <taxon>Rhodoreae</taxon>
        <taxon>Rhododendron</taxon>
    </lineage>
</organism>
<accession>A0AAV6KNR6</accession>
<reference evidence="1" key="1">
    <citation type="submission" date="2020-08" db="EMBL/GenBank/DDBJ databases">
        <title>Plant Genome Project.</title>
        <authorList>
            <person name="Zhang R.-G."/>
        </authorList>
    </citation>
    <scope>NUCLEOTIDE SEQUENCE</scope>
    <source>
        <strain evidence="1">WSP0</strain>
        <tissue evidence="1">Leaf</tissue>
    </source>
</reference>
<comment type="caution">
    <text evidence="1">The sequence shown here is derived from an EMBL/GenBank/DDBJ whole genome shotgun (WGS) entry which is preliminary data.</text>
</comment>
<name>A0AAV6KNR6_9ERIC</name>
<dbReference type="PANTHER" id="PTHR36791">
    <property type="entry name" value="OS03G0363400 PROTEIN"/>
    <property type="match status" value="1"/>
</dbReference>
<sequence>MPHGVAVPPYFLTVRCAAGNPPSKRTNAKSKKTRTQKIGGASSVGFGPRWQCVEGCGACCKLDKGPSFATPEEIFENPSDIEFSYPDFVHYLTLDIGDYEMTDTYGEPLSSSQEGFGFLYPGPASYPTGGDVYQTSGPRNEYTTWPCIESYFDSYWGEDRFPHGAGFDTSEPPYGSGFMDKAEEAYLGEVHHGNSNYSYDNDVEMQPGFDYISWFGDEYGSEKDFHDHGNIGVGWDEEKLCESIFGYWPCLLEQNLESYVEERLDSDLSTPMSYF</sequence>
<evidence type="ECO:0000313" key="2">
    <source>
        <dbReference type="Proteomes" id="UP000823749"/>
    </source>
</evidence>